<dbReference type="CDD" id="cd17932">
    <property type="entry name" value="DEXQc_UvrD"/>
    <property type="match status" value="1"/>
</dbReference>
<dbReference type="Pfam" id="PF00580">
    <property type="entry name" value="UvrD-helicase"/>
    <property type="match status" value="1"/>
</dbReference>
<keyword evidence="3 11" id="KW-0378">Hydrolase</keyword>
<comment type="caution">
    <text evidence="14">The sequence shown here is derived from an EMBL/GenBank/DDBJ whole genome shotgun (WGS) entry which is preliminary data.</text>
</comment>
<dbReference type="Gene3D" id="1.10.10.160">
    <property type="match status" value="1"/>
</dbReference>
<feature type="binding site" evidence="11">
    <location>
        <begin position="33"/>
        <end position="40"/>
    </location>
    <ligand>
        <name>ATP</name>
        <dbReference type="ChEBI" id="CHEBI:30616"/>
    </ligand>
</feature>
<reference evidence="14 15" key="1">
    <citation type="journal article" date="2016" name="Nat. Commun.">
        <title>Thousands of microbial genomes shed light on interconnected biogeochemical processes in an aquifer system.</title>
        <authorList>
            <person name="Anantharaman K."/>
            <person name="Brown C.T."/>
            <person name="Hug L.A."/>
            <person name="Sharon I."/>
            <person name="Castelle C.J."/>
            <person name="Probst A.J."/>
            <person name="Thomas B.C."/>
            <person name="Singh A."/>
            <person name="Wilkins M.J."/>
            <person name="Karaoz U."/>
            <person name="Brodie E.L."/>
            <person name="Williams K.H."/>
            <person name="Hubbard S.S."/>
            <person name="Banfield J.F."/>
        </authorList>
    </citation>
    <scope>NUCLEOTIDE SEQUENCE [LARGE SCALE GENOMIC DNA]</scope>
</reference>
<dbReference type="Gene3D" id="1.10.486.10">
    <property type="entry name" value="PCRA, domain 4"/>
    <property type="match status" value="1"/>
</dbReference>
<evidence type="ECO:0000256" key="11">
    <source>
        <dbReference type="PROSITE-ProRule" id="PRU00560"/>
    </source>
</evidence>
<evidence type="ECO:0000313" key="14">
    <source>
        <dbReference type="EMBL" id="OHA47785.1"/>
    </source>
</evidence>
<evidence type="ECO:0000256" key="3">
    <source>
        <dbReference type="ARBA" id="ARBA00022801"/>
    </source>
</evidence>
<evidence type="ECO:0000259" key="13">
    <source>
        <dbReference type="PROSITE" id="PS51217"/>
    </source>
</evidence>
<evidence type="ECO:0000256" key="2">
    <source>
        <dbReference type="ARBA" id="ARBA00022741"/>
    </source>
</evidence>
<dbReference type="Pfam" id="PF13361">
    <property type="entry name" value="UvrD_C"/>
    <property type="match status" value="1"/>
</dbReference>
<dbReference type="InterPro" id="IPR013986">
    <property type="entry name" value="DExx_box_DNA_helicase_dom_sf"/>
</dbReference>
<protein>
    <recommendedName>
        <fullName evidence="9">DNA 3'-5' helicase</fullName>
        <ecNumber evidence="9">5.6.2.4</ecNumber>
    </recommendedName>
</protein>
<evidence type="ECO:0000256" key="7">
    <source>
        <dbReference type="ARBA" id="ARBA00023235"/>
    </source>
</evidence>
<evidence type="ECO:0000259" key="12">
    <source>
        <dbReference type="PROSITE" id="PS51198"/>
    </source>
</evidence>
<keyword evidence="2 11" id="KW-0547">Nucleotide-binding</keyword>
<comment type="catalytic activity">
    <reaction evidence="8">
        <text>Couples ATP hydrolysis with the unwinding of duplex DNA by translocating in the 3'-5' direction.</text>
        <dbReference type="EC" id="5.6.2.4"/>
    </reaction>
</comment>
<evidence type="ECO:0000256" key="4">
    <source>
        <dbReference type="ARBA" id="ARBA00022806"/>
    </source>
</evidence>
<feature type="domain" description="UvrD-like helicase C-terminal" evidence="13">
    <location>
        <begin position="294"/>
        <end position="560"/>
    </location>
</feature>
<keyword evidence="7" id="KW-0413">Isomerase</keyword>
<evidence type="ECO:0000256" key="8">
    <source>
        <dbReference type="ARBA" id="ARBA00034617"/>
    </source>
</evidence>
<dbReference type="EC" id="5.6.2.4" evidence="9"/>
<dbReference type="InterPro" id="IPR014017">
    <property type="entry name" value="DNA_helicase_UvrD-like_C"/>
</dbReference>
<dbReference type="GO" id="GO:0003677">
    <property type="term" value="F:DNA binding"/>
    <property type="evidence" value="ECO:0007669"/>
    <property type="project" value="UniProtKB-KW"/>
</dbReference>
<feature type="domain" description="UvrD-like helicase ATP-binding" evidence="12">
    <location>
        <begin position="12"/>
        <end position="293"/>
    </location>
</feature>
<gene>
    <name evidence="14" type="ORF">A2541_00750</name>
</gene>
<keyword evidence="6" id="KW-0238">DNA-binding</keyword>
<sequence>METKKAEKGHLDGLNNPQKEAVLHTSGPLLILAGAGAGKTKTITCRIRHLISLGIEPRNILAITFTNKAAKEMRDRIIGIMKDGEKPFISTFHSLGVHILKENSREIGLTRHFSIFDKSDSQKTIKDILKDMNLDTKQYEPRKILNMISRSKGDLKTAEDFAESIRGENFTAFHSLVSQIWTEYENRLKKEKALDFDDLLLKTYKLLKNKPAILEKYQTLWPYIHIDEYQDTNQVQYMTVKLLAEKNKNLCVVGDIDQNIYSWRGADIKNILNFEKDYPQAKIILLEENYRSTQNILAVANSIIKKNTNRVEKNLFTKNDEGEKISLYVGFNETEEAQYIANKSKELIASGVSAKEIAVLYRANFQSRALEDAFLSQSVPYQVLGTKFFERKEVKDVISFIRAGLNPDSLTDIKRIINVPARGIGKVTILKIFSDQKEGLPAGVKIKVNQFFNLLAEIKKRAEESKPSEVIKFVIKESGLEKELKDGNDEDKERLENMRELATLAVKYDYLPLGEGIEKLIEEAALATDQDSLELPATGNRQAGKNENAVKLMTVHAAKGLEFDFVFITGLEEDLFPHQRMNTAKNKEDGEEERRLFYVALTRARKKIFLTYANTRTIFGSNQTNIPSQFISDIEEGFIENDQTFEYREKIVYLEL</sequence>
<accession>A0A1G2PHG0</accession>
<dbReference type="GO" id="GO:0005829">
    <property type="term" value="C:cytosol"/>
    <property type="evidence" value="ECO:0007669"/>
    <property type="project" value="TreeGrafter"/>
</dbReference>
<dbReference type="EMBL" id="MHSQ01000002">
    <property type="protein sequence ID" value="OHA47785.1"/>
    <property type="molecule type" value="Genomic_DNA"/>
</dbReference>
<dbReference type="GO" id="GO:0033202">
    <property type="term" value="C:DNA helicase complex"/>
    <property type="evidence" value="ECO:0007669"/>
    <property type="project" value="TreeGrafter"/>
</dbReference>
<dbReference type="PANTHER" id="PTHR11070">
    <property type="entry name" value="UVRD / RECB / PCRA DNA HELICASE FAMILY MEMBER"/>
    <property type="match status" value="1"/>
</dbReference>
<evidence type="ECO:0000256" key="10">
    <source>
        <dbReference type="ARBA" id="ARBA00048988"/>
    </source>
</evidence>
<keyword evidence="5 11" id="KW-0067">ATP-binding</keyword>
<dbReference type="PROSITE" id="PS51217">
    <property type="entry name" value="UVRD_HELICASE_CTER"/>
    <property type="match status" value="1"/>
</dbReference>
<dbReference type="GO" id="GO:0016887">
    <property type="term" value="F:ATP hydrolysis activity"/>
    <property type="evidence" value="ECO:0007669"/>
    <property type="project" value="RHEA"/>
</dbReference>
<comment type="similarity">
    <text evidence="1">Belongs to the helicase family. UvrD subfamily.</text>
</comment>
<evidence type="ECO:0000256" key="1">
    <source>
        <dbReference type="ARBA" id="ARBA00009922"/>
    </source>
</evidence>
<organism evidence="14 15">
    <name type="scientific">Candidatus Taylorbacteria bacterium RIFOXYD2_FULL_36_9</name>
    <dbReference type="NCBI Taxonomy" id="1802338"/>
    <lineage>
        <taxon>Bacteria</taxon>
        <taxon>Candidatus Tayloriibacteriota</taxon>
    </lineage>
</organism>
<name>A0A1G2PHG0_9BACT</name>
<dbReference type="GO" id="GO:0043138">
    <property type="term" value="F:3'-5' DNA helicase activity"/>
    <property type="evidence" value="ECO:0007669"/>
    <property type="project" value="UniProtKB-EC"/>
</dbReference>
<dbReference type="AlphaFoldDB" id="A0A1G2PHG0"/>
<evidence type="ECO:0000313" key="15">
    <source>
        <dbReference type="Proteomes" id="UP000176965"/>
    </source>
</evidence>
<dbReference type="Proteomes" id="UP000176965">
    <property type="component" value="Unassembled WGS sequence"/>
</dbReference>
<evidence type="ECO:0000256" key="6">
    <source>
        <dbReference type="ARBA" id="ARBA00023125"/>
    </source>
</evidence>
<evidence type="ECO:0000256" key="5">
    <source>
        <dbReference type="ARBA" id="ARBA00022840"/>
    </source>
</evidence>
<comment type="catalytic activity">
    <reaction evidence="10">
        <text>ATP + H2O = ADP + phosphate + H(+)</text>
        <dbReference type="Rhea" id="RHEA:13065"/>
        <dbReference type="ChEBI" id="CHEBI:15377"/>
        <dbReference type="ChEBI" id="CHEBI:15378"/>
        <dbReference type="ChEBI" id="CHEBI:30616"/>
        <dbReference type="ChEBI" id="CHEBI:43474"/>
        <dbReference type="ChEBI" id="CHEBI:456216"/>
        <dbReference type="EC" id="5.6.2.4"/>
    </reaction>
</comment>
<dbReference type="GO" id="GO:0005524">
    <property type="term" value="F:ATP binding"/>
    <property type="evidence" value="ECO:0007669"/>
    <property type="project" value="UniProtKB-UniRule"/>
</dbReference>
<dbReference type="InterPro" id="IPR000212">
    <property type="entry name" value="DNA_helicase_UvrD/REP"/>
</dbReference>
<dbReference type="CDD" id="cd18807">
    <property type="entry name" value="SF1_C_UvrD"/>
    <property type="match status" value="1"/>
</dbReference>
<keyword evidence="4 11" id="KW-0347">Helicase</keyword>
<dbReference type="Gene3D" id="3.40.50.300">
    <property type="entry name" value="P-loop containing nucleotide triphosphate hydrolases"/>
    <property type="match status" value="2"/>
</dbReference>
<dbReference type="STRING" id="1802338.A2541_00750"/>
<dbReference type="InterPro" id="IPR027417">
    <property type="entry name" value="P-loop_NTPase"/>
</dbReference>
<dbReference type="InterPro" id="IPR014016">
    <property type="entry name" value="UvrD-like_ATP-bd"/>
</dbReference>
<evidence type="ECO:0000256" key="9">
    <source>
        <dbReference type="ARBA" id="ARBA00034808"/>
    </source>
</evidence>
<dbReference type="PROSITE" id="PS51198">
    <property type="entry name" value="UVRD_HELICASE_ATP_BIND"/>
    <property type="match status" value="1"/>
</dbReference>
<dbReference type="SUPFAM" id="SSF52540">
    <property type="entry name" value="P-loop containing nucleoside triphosphate hydrolases"/>
    <property type="match status" value="1"/>
</dbReference>
<dbReference type="GO" id="GO:0000725">
    <property type="term" value="P:recombinational repair"/>
    <property type="evidence" value="ECO:0007669"/>
    <property type="project" value="TreeGrafter"/>
</dbReference>
<dbReference type="PANTHER" id="PTHR11070:SF2">
    <property type="entry name" value="ATP-DEPENDENT DNA HELICASE SRS2"/>
    <property type="match status" value="1"/>
</dbReference>
<proteinExistence type="inferred from homology"/>